<gene>
    <name evidence="1" type="ORF">MSBR2_0682</name>
</gene>
<dbReference type="PATRIC" id="fig|1434106.5.peg.849"/>
<organism evidence="1 2">
    <name type="scientific">Methanosarcina barkeri 227</name>
    <dbReference type="NCBI Taxonomy" id="1434106"/>
    <lineage>
        <taxon>Archaea</taxon>
        <taxon>Methanobacteriati</taxon>
        <taxon>Methanobacteriota</taxon>
        <taxon>Stenosarchaea group</taxon>
        <taxon>Methanomicrobia</taxon>
        <taxon>Methanosarcinales</taxon>
        <taxon>Methanosarcinaceae</taxon>
        <taxon>Methanosarcina</taxon>
    </lineage>
</organism>
<evidence type="ECO:0000313" key="1">
    <source>
        <dbReference type="EMBL" id="AKB57198.1"/>
    </source>
</evidence>
<dbReference type="EMBL" id="CP009530">
    <property type="protein sequence ID" value="AKB57198.1"/>
    <property type="molecule type" value="Genomic_DNA"/>
</dbReference>
<sequence>MRDSSIEKPPAKINVVALFGGVDLKVPEKWQIETEAIPILGGIEDERPRSSIRRESDSEKPDIIITGFIAFGGLSIKD</sequence>
<dbReference type="PANTHER" id="PTHR40763:SF5">
    <property type="entry name" value="MEMBRANE PROTEIN"/>
    <property type="match status" value="1"/>
</dbReference>
<dbReference type="GeneID" id="25418920"/>
<dbReference type="AlphaFoldDB" id="A0A0E3R1F6"/>
<dbReference type="PANTHER" id="PTHR40763">
    <property type="entry name" value="MEMBRANE PROTEIN-RELATED"/>
    <property type="match status" value="1"/>
</dbReference>
<dbReference type="KEGG" id="mbar:MSBR2_0682"/>
<reference evidence="1 2" key="1">
    <citation type="submission" date="2014-07" db="EMBL/GenBank/DDBJ databases">
        <title>Methanogenic archaea and the global carbon cycle.</title>
        <authorList>
            <person name="Henriksen J.R."/>
            <person name="Luke J."/>
            <person name="Reinhart S."/>
            <person name="Benedict M.N."/>
            <person name="Youngblut N.D."/>
            <person name="Metcalf M.E."/>
            <person name="Whitaker R.J."/>
            <person name="Metcalf W.W."/>
        </authorList>
    </citation>
    <scope>NUCLEOTIDE SEQUENCE [LARGE SCALE GENOMIC DNA]</scope>
    <source>
        <strain evidence="1 2">227</strain>
    </source>
</reference>
<protein>
    <submittedName>
        <fullName evidence="1">Uncharacterized protein</fullName>
    </submittedName>
</protein>
<dbReference type="Proteomes" id="UP000033079">
    <property type="component" value="Chromosome"/>
</dbReference>
<dbReference type="HOGENOM" id="CLU_2613592_0_0_2"/>
<evidence type="ECO:0000313" key="2">
    <source>
        <dbReference type="Proteomes" id="UP000033079"/>
    </source>
</evidence>
<accession>A0A0E3R1F6</accession>
<dbReference type="RefSeq" id="WP_052725721.1">
    <property type="nucleotide sequence ID" value="NZ_CP009530.1"/>
</dbReference>
<name>A0A0E3R1F6_METBA</name>
<proteinExistence type="predicted"/>